<gene>
    <name evidence="2" type="ORF">K0M31_000806</name>
</gene>
<reference evidence="2" key="1">
    <citation type="submission" date="2021-10" db="EMBL/GenBank/DDBJ databases">
        <title>Melipona bicolor Genome sequencing and assembly.</title>
        <authorList>
            <person name="Araujo N.S."/>
            <person name="Arias M.C."/>
        </authorList>
    </citation>
    <scope>NUCLEOTIDE SEQUENCE</scope>
    <source>
        <strain evidence="2">USP_2M_L1-L4_2017</strain>
        <tissue evidence="2">Whole body</tissue>
    </source>
</reference>
<organism evidence="2 3">
    <name type="scientific">Melipona bicolor</name>
    <dbReference type="NCBI Taxonomy" id="60889"/>
    <lineage>
        <taxon>Eukaryota</taxon>
        <taxon>Metazoa</taxon>
        <taxon>Ecdysozoa</taxon>
        <taxon>Arthropoda</taxon>
        <taxon>Hexapoda</taxon>
        <taxon>Insecta</taxon>
        <taxon>Pterygota</taxon>
        <taxon>Neoptera</taxon>
        <taxon>Endopterygota</taxon>
        <taxon>Hymenoptera</taxon>
        <taxon>Apocrita</taxon>
        <taxon>Aculeata</taxon>
        <taxon>Apoidea</taxon>
        <taxon>Anthophila</taxon>
        <taxon>Apidae</taxon>
        <taxon>Melipona</taxon>
    </lineage>
</organism>
<sequence>MEEASSRGILSCDNCRANRYPLLARLNSPSILNRRATSSRNDSSNDDDDGGGSGGGSGGGGNAPRPSAPRDETGRDVGRVPG</sequence>
<dbReference type="Proteomes" id="UP001177670">
    <property type="component" value="Unassembled WGS sequence"/>
</dbReference>
<name>A0AA40GE88_9HYME</name>
<evidence type="ECO:0000313" key="2">
    <source>
        <dbReference type="EMBL" id="KAK1136241.1"/>
    </source>
</evidence>
<accession>A0AA40GE88</accession>
<feature type="region of interest" description="Disordered" evidence="1">
    <location>
        <begin position="23"/>
        <end position="82"/>
    </location>
</feature>
<protein>
    <submittedName>
        <fullName evidence="2">Uncharacterized protein</fullName>
    </submittedName>
</protein>
<feature type="compositionally biased region" description="Gly residues" evidence="1">
    <location>
        <begin position="51"/>
        <end position="62"/>
    </location>
</feature>
<feature type="compositionally biased region" description="Basic and acidic residues" evidence="1">
    <location>
        <begin position="68"/>
        <end position="82"/>
    </location>
</feature>
<evidence type="ECO:0000313" key="3">
    <source>
        <dbReference type="Proteomes" id="UP001177670"/>
    </source>
</evidence>
<dbReference type="AlphaFoldDB" id="A0AA40GE88"/>
<dbReference type="EMBL" id="JAHYIQ010000001">
    <property type="protein sequence ID" value="KAK1136241.1"/>
    <property type="molecule type" value="Genomic_DNA"/>
</dbReference>
<proteinExistence type="predicted"/>
<evidence type="ECO:0000256" key="1">
    <source>
        <dbReference type="SAM" id="MobiDB-lite"/>
    </source>
</evidence>
<keyword evidence="3" id="KW-1185">Reference proteome</keyword>
<comment type="caution">
    <text evidence="2">The sequence shown here is derived from an EMBL/GenBank/DDBJ whole genome shotgun (WGS) entry which is preliminary data.</text>
</comment>